<organism evidence="1 2">
    <name type="scientific">Candidatus Onthousia faecipullorum</name>
    <dbReference type="NCBI Taxonomy" id="2840887"/>
    <lineage>
        <taxon>Bacteria</taxon>
        <taxon>Bacillati</taxon>
        <taxon>Bacillota</taxon>
        <taxon>Bacilli</taxon>
        <taxon>Candidatus Onthousia</taxon>
    </lineage>
</organism>
<evidence type="ECO:0000313" key="2">
    <source>
        <dbReference type="Proteomes" id="UP000886833"/>
    </source>
</evidence>
<dbReference type="EMBL" id="DVKQ01000004">
    <property type="protein sequence ID" value="HIT36953.1"/>
    <property type="molecule type" value="Genomic_DNA"/>
</dbReference>
<protein>
    <submittedName>
        <fullName evidence="1">Uncharacterized protein</fullName>
    </submittedName>
</protein>
<gene>
    <name evidence="1" type="ORF">IAB59_00545</name>
</gene>
<sequence length="61" mass="7056">MSLKENGDKSHMGFLDIKEICKKYPNKKIVATHMRNSTREVALDNPIKNLIIPTENFEIKL</sequence>
<reference evidence="1" key="1">
    <citation type="submission" date="2020-10" db="EMBL/GenBank/DDBJ databases">
        <authorList>
            <person name="Gilroy R."/>
        </authorList>
    </citation>
    <scope>NUCLEOTIDE SEQUENCE</scope>
    <source>
        <strain evidence="1">CHK195-26880</strain>
    </source>
</reference>
<reference evidence="1" key="2">
    <citation type="journal article" date="2021" name="PeerJ">
        <title>Extensive microbial diversity within the chicken gut microbiome revealed by metagenomics and culture.</title>
        <authorList>
            <person name="Gilroy R."/>
            <person name="Ravi A."/>
            <person name="Getino M."/>
            <person name="Pursley I."/>
            <person name="Horton D.L."/>
            <person name="Alikhan N.F."/>
            <person name="Baker D."/>
            <person name="Gharbi K."/>
            <person name="Hall N."/>
            <person name="Watson M."/>
            <person name="Adriaenssens E.M."/>
            <person name="Foster-Nyarko E."/>
            <person name="Jarju S."/>
            <person name="Secka A."/>
            <person name="Antonio M."/>
            <person name="Oren A."/>
            <person name="Chaudhuri R.R."/>
            <person name="La Ragione R."/>
            <person name="Hildebrand F."/>
            <person name="Pallen M.J."/>
        </authorList>
    </citation>
    <scope>NUCLEOTIDE SEQUENCE</scope>
    <source>
        <strain evidence="1">CHK195-26880</strain>
    </source>
</reference>
<dbReference type="Proteomes" id="UP000886833">
    <property type="component" value="Unassembled WGS sequence"/>
</dbReference>
<proteinExistence type="predicted"/>
<dbReference type="AlphaFoldDB" id="A0A9D1G9X3"/>
<name>A0A9D1G9X3_9FIRM</name>
<accession>A0A9D1G9X3</accession>
<evidence type="ECO:0000313" key="1">
    <source>
        <dbReference type="EMBL" id="HIT36953.1"/>
    </source>
</evidence>
<comment type="caution">
    <text evidence="1">The sequence shown here is derived from an EMBL/GenBank/DDBJ whole genome shotgun (WGS) entry which is preliminary data.</text>
</comment>